<feature type="compositionally biased region" description="Low complexity" evidence="1">
    <location>
        <begin position="96"/>
        <end position="105"/>
    </location>
</feature>
<evidence type="ECO:0000313" key="3">
    <source>
        <dbReference type="Proteomes" id="UP001500542"/>
    </source>
</evidence>
<accession>A0ABP4BNL4</accession>
<sequence length="136" mass="14826">MEVELADPVDPVLRTLLDVQHERLQVGREVRHTRHLRASRRHFHADPSQHSAADRPPSACRTDALPDNPCRYGDLTSDALVAKGNKGVEEAKEGGVRAAPRVAVPRPGPGWRGRAAAPGNARGRHPWWGAALGRCC</sequence>
<dbReference type="Proteomes" id="UP001500542">
    <property type="component" value="Unassembled WGS sequence"/>
</dbReference>
<gene>
    <name evidence="2" type="ORF">GCM10009554_55870</name>
</gene>
<feature type="region of interest" description="Disordered" evidence="1">
    <location>
        <begin position="89"/>
        <end position="122"/>
    </location>
</feature>
<keyword evidence="3" id="KW-1185">Reference proteome</keyword>
<reference evidence="3" key="1">
    <citation type="journal article" date="2019" name="Int. J. Syst. Evol. Microbiol.">
        <title>The Global Catalogue of Microorganisms (GCM) 10K type strain sequencing project: providing services to taxonomists for standard genome sequencing and annotation.</title>
        <authorList>
            <consortium name="The Broad Institute Genomics Platform"/>
            <consortium name="The Broad Institute Genome Sequencing Center for Infectious Disease"/>
            <person name="Wu L."/>
            <person name="Ma J."/>
        </authorList>
    </citation>
    <scope>NUCLEOTIDE SEQUENCE [LARGE SCALE GENOMIC DNA]</scope>
    <source>
        <strain evidence="3">JCM 10977</strain>
    </source>
</reference>
<organism evidence="2 3">
    <name type="scientific">Kribbella koreensis</name>
    <dbReference type="NCBI Taxonomy" id="57909"/>
    <lineage>
        <taxon>Bacteria</taxon>
        <taxon>Bacillati</taxon>
        <taxon>Actinomycetota</taxon>
        <taxon>Actinomycetes</taxon>
        <taxon>Propionibacteriales</taxon>
        <taxon>Kribbellaceae</taxon>
        <taxon>Kribbella</taxon>
    </lineage>
</organism>
<evidence type="ECO:0000313" key="2">
    <source>
        <dbReference type="EMBL" id="GAA0952619.1"/>
    </source>
</evidence>
<name>A0ABP4BNL4_9ACTN</name>
<feature type="region of interest" description="Disordered" evidence="1">
    <location>
        <begin position="36"/>
        <end position="61"/>
    </location>
</feature>
<dbReference type="EMBL" id="BAAAHK010000013">
    <property type="protein sequence ID" value="GAA0952619.1"/>
    <property type="molecule type" value="Genomic_DNA"/>
</dbReference>
<protein>
    <submittedName>
        <fullName evidence="2">Uncharacterized protein</fullName>
    </submittedName>
</protein>
<proteinExistence type="predicted"/>
<feature type="compositionally biased region" description="Low complexity" evidence="1">
    <location>
        <begin position="112"/>
        <end position="121"/>
    </location>
</feature>
<evidence type="ECO:0000256" key="1">
    <source>
        <dbReference type="SAM" id="MobiDB-lite"/>
    </source>
</evidence>
<comment type="caution">
    <text evidence="2">The sequence shown here is derived from an EMBL/GenBank/DDBJ whole genome shotgun (WGS) entry which is preliminary data.</text>
</comment>